<dbReference type="RefSeq" id="YP_009199659.1">
    <property type="nucleotide sequence ID" value="NC_028812.1"/>
</dbReference>
<evidence type="ECO:0000313" key="1">
    <source>
        <dbReference type="EMBL" id="AJA41295.1"/>
    </source>
</evidence>
<evidence type="ECO:0000313" key="2">
    <source>
        <dbReference type="Proteomes" id="UP000031807"/>
    </source>
</evidence>
<dbReference type="OrthoDB" id="1183at10239"/>
<dbReference type="KEGG" id="vg:26626770"/>
<reference evidence="1 2" key="1">
    <citation type="submission" date="2014-10" db="EMBL/GenBank/DDBJ databases">
        <title>Characterization of phage pPM_01 specific to Proteus mirabilis.</title>
        <authorList>
            <person name="Wirjon I.A."/>
            <person name="Mat Arip Y."/>
        </authorList>
    </citation>
    <scope>NUCLEOTIDE SEQUENCE [LARGE SCALE GENOMIC DNA]</scope>
</reference>
<accession>A0A0B4SK91</accession>
<sequence length="562" mass="63838">MALLGLRPFRETSSEGLAPEQSARLSGAYQIFAQEIYDKPDVGQRYYGSKWTRFPAGEYTISMIANGFGGVGLEGTVIADNVSNGGTWTTPTTAKFSITANAVIKFDIWYTANATNEPAYFIYVIHDSTGDVFEVSRANEYIGNIVPIEMEDMPPRPPFSVDNRLQLPVFLPKPNWKDGVVEGLSWLTDVLQSETGAEQRRRLREQPRQHLTASFASFGVTRNLIDGYLTAVGPNEGLVPLWFYEEVVDNKLTVATVEVLGDFKDIPLRVNDTVIIREPYDMLAFELNVIKEYSDNKIVLRYGLQRDFILGSTITPMRQSRVELTAEVSQLTDQVSTTQLQFSVTEDPTIFEKWDAPVYKNTGLRVFTMEPNFRDIAFTYGSNAVFFDGQVGGISMAYPGGQAQQWERLGFHINGREDMRKFVEMIHAINGRWKSFHLPTYRDEFELIQDINTNDGALRVHPSGYTLYGQNSQNTRKHIMIELFDGRVFYNTIISSRTMRGEEWLFLTETLPNIAMSDVRRVCYMPITRLDIDSIEFQRLTDSRGVSTVTLVFVNIPMERTV</sequence>
<dbReference type="GeneID" id="26626770"/>
<organism evidence="1 2">
    <name type="scientific">Proteus phage pPM_01</name>
    <dbReference type="NCBI Taxonomy" id="1567485"/>
    <lineage>
        <taxon>Viruses</taxon>
        <taxon>Duplodnaviria</taxon>
        <taxon>Heunggongvirae</taxon>
        <taxon>Uroviricota</taxon>
        <taxon>Caudoviricetes</taxon>
        <taxon>Casjensviridae</taxon>
        <taxon>Lavrentievavirus</taxon>
        <taxon>Lavrentievavirus pPM01</taxon>
    </lineage>
</organism>
<keyword evidence="2" id="KW-1185">Reference proteome</keyword>
<gene>
    <name evidence="1" type="ORF">pPM01_0046</name>
</gene>
<name>A0A0B4SK91_9CAUD</name>
<proteinExistence type="predicted"/>
<dbReference type="Proteomes" id="UP000031807">
    <property type="component" value="Segment"/>
</dbReference>
<dbReference type="EMBL" id="KP063118">
    <property type="protein sequence ID" value="AJA41295.1"/>
    <property type="molecule type" value="Genomic_DNA"/>
</dbReference>
<protein>
    <submittedName>
        <fullName evidence="1">Putative tail assembly protein</fullName>
    </submittedName>
</protein>